<proteinExistence type="predicted"/>
<dbReference type="RefSeq" id="XP_024582935.1">
    <property type="nucleotide sequence ID" value="XM_024717436.1"/>
</dbReference>
<keyword evidence="2" id="KW-1185">Reference proteome</keyword>
<evidence type="ECO:0000313" key="2">
    <source>
        <dbReference type="Proteomes" id="UP000054928"/>
    </source>
</evidence>
<evidence type="ECO:0000313" key="1">
    <source>
        <dbReference type="EMBL" id="CEG46566.1"/>
    </source>
</evidence>
<reference evidence="2" key="1">
    <citation type="submission" date="2014-09" db="EMBL/GenBank/DDBJ databases">
        <authorList>
            <person name="Sharma Rahul"/>
            <person name="Thines Marco"/>
        </authorList>
    </citation>
    <scope>NUCLEOTIDE SEQUENCE [LARGE SCALE GENOMIC DNA]</scope>
</reference>
<accession>A0A0P1AYK1</accession>
<sequence>MIKNVRREDVQVDTVSTEDTTLKKEEITKQTGHRISPLLDSFAVQLAYSGSEY</sequence>
<organism evidence="1 2">
    <name type="scientific">Plasmopara halstedii</name>
    <name type="common">Downy mildew of sunflower</name>
    <dbReference type="NCBI Taxonomy" id="4781"/>
    <lineage>
        <taxon>Eukaryota</taxon>
        <taxon>Sar</taxon>
        <taxon>Stramenopiles</taxon>
        <taxon>Oomycota</taxon>
        <taxon>Peronosporomycetes</taxon>
        <taxon>Peronosporales</taxon>
        <taxon>Peronosporaceae</taxon>
        <taxon>Plasmopara</taxon>
    </lineage>
</organism>
<name>A0A0P1AYK1_PLAHL</name>
<dbReference type="Proteomes" id="UP000054928">
    <property type="component" value="Unassembled WGS sequence"/>
</dbReference>
<dbReference type="GeneID" id="36398019"/>
<dbReference type="EMBL" id="CCYD01002047">
    <property type="protein sequence ID" value="CEG46566.1"/>
    <property type="molecule type" value="Genomic_DNA"/>
</dbReference>
<dbReference type="AlphaFoldDB" id="A0A0P1AYK1"/>
<protein>
    <submittedName>
        <fullName evidence="1">Uncharacterized protein</fullName>
    </submittedName>
</protein>